<keyword evidence="8" id="KW-1185">Reference proteome</keyword>
<gene>
    <name evidence="7" type="ORF">LHA26_10570</name>
</gene>
<evidence type="ECO:0000259" key="6">
    <source>
        <dbReference type="PROSITE" id="PS50109"/>
    </source>
</evidence>
<evidence type="ECO:0000256" key="4">
    <source>
        <dbReference type="ARBA" id="ARBA00022777"/>
    </source>
</evidence>
<dbReference type="EMBL" id="CP084930">
    <property type="protein sequence ID" value="USI71765.1"/>
    <property type="molecule type" value="Genomic_DNA"/>
</dbReference>
<organism evidence="7 8">
    <name type="scientific">Sphingomonas morindae</name>
    <dbReference type="NCBI Taxonomy" id="1541170"/>
    <lineage>
        <taxon>Bacteria</taxon>
        <taxon>Pseudomonadati</taxon>
        <taxon>Pseudomonadota</taxon>
        <taxon>Alphaproteobacteria</taxon>
        <taxon>Sphingomonadales</taxon>
        <taxon>Sphingomonadaceae</taxon>
        <taxon>Sphingomonas</taxon>
    </lineage>
</organism>
<protein>
    <recommendedName>
        <fullName evidence="2">histidine kinase</fullName>
        <ecNumber evidence="2">2.7.13.3</ecNumber>
    </recommendedName>
</protein>
<dbReference type="EC" id="2.7.13.3" evidence="2"/>
<feature type="domain" description="Histidine kinase" evidence="6">
    <location>
        <begin position="233"/>
        <end position="448"/>
    </location>
</feature>
<dbReference type="RefSeq" id="WP_252165579.1">
    <property type="nucleotide sequence ID" value="NZ_CP084930.1"/>
</dbReference>
<dbReference type="InterPro" id="IPR050736">
    <property type="entry name" value="Sensor_HK_Regulatory"/>
</dbReference>
<dbReference type="InterPro" id="IPR036890">
    <property type="entry name" value="HATPase_C_sf"/>
</dbReference>
<dbReference type="InterPro" id="IPR003594">
    <property type="entry name" value="HATPase_dom"/>
</dbReference>
<sequence length="449" mass="47316">MSPAEGPVRGRVDREGRLVVADPVLAALHRRAGGEVRGPLAIPQLAQLARLARRLAVPVSRAVLAADGEEDLDLWVRARPDEDGVTLAIAGWTRRAPSGPLPAEEGADAFDRLRAEADWTWETDGALRLIALSEEGVRAMRGAAGPALGDPLSRLMILEEGAQGGPPLLDALAQGRGFEDQRVTVRASGARFRLAAVPLHDGLGRLTGFRGTATALPAAPATPVVADGAFSQRLDTALRGPLQRIVAAAESIRLQQDGPLRADYGGYAGDIATAGRHLLGLVGDLVDLDAVEREDFATEREPLDLADCARRAAGLLAVRADDRAIQIVRPDPQERCLALGDFGRCLQVLVNLIGNAVRFGPEGSTVTVTVERTERGAAAIVIDEGRGIAPADRARVFEKFERLGASEPGSGLGLYISRRLARAMGGDIVVEDGIGPGARLVFTLPPAEA</sequence>
<comment type="catalytic activity">
    <reaction evidence="1">
        <text>ATP + protein L-histidine = ADP + protein N-phospho-L-histidine.</text>
        <dbReference type="EC" id="2.7.13.3"/>
    </reaction>
</comment>
<keyword evidence="5" id="KW-0902">Two-component regulatory system</keyword>
<dbReference type="SUPFAM" id="SSF55874">
    <property type="entry name" value="ATPase domain of HSP90 chaperone/DNA topoisomerase II/histidine kinase"/>
    <property type="match status" value="1"/>
</dbReference>
<proteinExistence type="predicted"/>
<name>A0ABY4X4I1_9SPHN</name>
<dbReference type="InterPro" id="IPR005467">
    <property type="entry name" value="His_kinase_dom"/>
</dbReference>
<dbReference type="PANTHER" id="PTHR43711:SF31">
    <property type="entry name" value="HISTIDINE KINASE"/>
    <property type="match status" value="1"/>
</dbReference>
<dbReference type="PRINTS" id="PR00344">
    <property type="entry name" value="BCTRLSENSOR"/>
</dbReference>
<evidence type="ECO:0000313" key="7">
    <source>
        <dbReference type="EMBL" id="USI71765.1"/>
    </source>
</evidence>
<dbReference type="Pfam" id="PF02518">
    <property type="entry name" value="HATPase_c"/>
    <property type="match status" value="1"/>
</dbReference>
<dbReference type="PANTHER" id="PTHR43711">
    <property type="entry name" value="TWO-COMPONENT HISTIDINE KINASE"/>
    <property type="match status" value="1"/>
</dbReference>
<evidence type="ECO:0000256" key="2">
    <source>
        <dbReference type="ARBA" id="ARBA00012438"/>
    </source>
</evidence>
<evidence type="ECO:0000256" key="5">
    <source>
        <dbReference type="ARBA" id="ARBA00023012"/>
    </source>
</evidence>
<dbReference type="InterPro" id="IPR004358">
    <property type="entry name" value="Sig_transdc_His_kin-like_C"/>
</dbReference>
<dbReference type="Proteomes" id="UP001056937">
    <property type="component" value="Chromosome 1"/>
</dbReference>
<dbReference type="GO" id="GO:0016301">
    <property type="term" value="F:kinase activity"/>
    <property type="evidence" value="ECO:0007669"/>
    <property type="project" value="UniProtKB-KW"/>
</dbReference>
<dbReference type="PROSITE" id="PS50109">
    <property type="entry name" value="HIS_KIN"/>
    <property type="match status" value="1"/>
</dbReference>
<dbReference type="Gene3D" id="3.30.565.10">
    <property type="entry name" value="Histidine kinase-like ATPase, C-terminal domain"/>
    <property type="match status" value="1"/>
</dbReference>
<dbReference type="SMART" id="SM00387">
    <property type="entry name" value="HATPase_c"/>
    <property type="match status" value="1"/>
</dbReference>
<reference evidence="7" key="1">
    <citation type="journal article" date="2022" name="Toxins">
        <title>Genomic Analysis of Sphingopyxis sp. USTB-05 for Biodegrading Cyanobacterial Hepatotoxins.</title>
        <authorList>
            <person name="Liu C."/>
            <person name="Xu Q."/>
            <person name="Zhao Z."/>
            <person name="Zhang H."/>
            <person name="Liu X."/>
            <person name="Yin C."/>
            <person name="Liu Y."/>
            <person name="Yan H."/>
        </authorList>
    </citation>
    <scope>NUCLEOTIDE SEQUENCE</scope>
    <source>
        <strain evidence="7">NBD5</strain>
    </source>
</reference>
<evidence type="ECO:0000256" key="1">
    <source>
        <dbReference type="ARBA" id="ARBA00000085"/>
    </source>
</evidence>
<keyword evidence="4 7" id="KW-0418">Kinase</keyword>
<evidence type="ECO:0000256" key="3">
    <source>
        <dbReference type="ARBA" id="ARBA00022679"/>
    </source>
</evidence>
<evidence type="ECO:0000313" key="8">
    <source>
        <dbReference type="Proteomes" id="UP001056937"/>
    </source>
</evidence>
<accession>A0ABY4X4I1</accession>
<keyword evidence="3" id="KW-0808">Transferase</keyword>